<dbReference type="PROSITE" id="PS01330">
    <property type="entry name" value="PABS_1"/>
    <property type="match status" value="1"/>
</dbReference>
<comment type="pathway">
    <text evidence="5">Amine and polyamine biosynthesis; spermidine biosynthesis; spermidine from putrescine: step 1/1.</text>
</comment>
<dbReference type="NCBIfam" id="TIGR00417">
    <property type="entry name" value="speE"/>
    <property type="match status" value="1"/>
</dbReference>
<feature type="domain" description="PABS" evidence="9">
    <location>
        <begin position="7"/>
        <end position="243"/>
    </location>
</feature>
<feature type="active site" description="Proton acceptor" evidence="5 6">
    <location>
        <position position="162"/>
    </location>
</feature>
<evidence type="ECO:0000256" key="2">
    <source>
        <dbReference type="ARBA" id="ARBA00022679"/>
    </source>
</evidence>
<dbReference type="GO" id="GO:0005829">
    <property type="term" value="C:cytosol"/>
    <property type="evidence" value="ECO:0007669"/>
    <property type="project" value="TreeGrafter"/>
</dbReference>
<comment type="function">
    <text evidence="5">Catalyzes the irreversible transfer of a propylamine group from the amino donor S-adenosylmethioninamine (decarboxy-AdoMet) to putrescine (1,4-diaminobutane) to yield spermidine.</text>
</comment>
<comment type="similarity">
    <text evidence="1 5 7">Belongs to the spermidine/spermine synthase family.</text>
</comment>
<reference evidence="10" key="1">
    <citation type="submission" date="2021-03" db="EMBL/GenBank/DDBJ databases">
        <title>Complete Genome of Pseudoalteromonas xiamenensis STKMTI.2, a new potential marine bacterium producing anti-Vibrio compounds.</title>
        <authorList>
            <person name="Handayani D.P."/>
            <person name="Isnansetyo A."/>
            <person name="Istiqomah I."/>
            <person name="Jumina J."/>
        </authorList>
    </citation>
    <scope>NUCLEOTIDE SEQUENCE</scope>
    <source>
        <strain evidence="10">STKMTI.2</strain>
    </source>
</reference>
<comment type="catalytic activity">
    <reaction evidence="5 8">
        <text>S-adenosyl 3-(methylsulfanyl)propylamine + putrescine = S-methyl-5'-thioadenosine + spermidine + H(+)</text>
        <dbReference type="Rhea" id="RHEA:12721"/>
        <dbReference type="ChEBI" id="CHEBI:15378"/>
        <dbReference type="ChEBI" id="CHEBI:17509"/>
        <dbReference type="ChEBI" id="CHEBI:57443"/>
        <dbReference type="ChEBI" id="CHEBI:57834"/>
        <dbReference type="ChEBI" id="CHEBI:326268"/>
        <dbReference type="EC" id="2.5.1.16"/>
    </reaction>
</comment>
<evidence type="ECO:0000256" key="7">
    <source>
        <dbReference type="RuleBase" id="RU003836"/>
    </source>
</evidence>
<dbReference type="Gene3D" id="2.30.140.10">
    <property type="entry name" value="Spermidine synthase, tetramerisation domain"/>
    <property type="match status" value="1"/>
</dbReference>
<dbReference type="PROSITE" id="PS51006">
    <property type="entry name" value="PABS_2"/>
    <property type="match status" value="1"/>
</dbReference>
<dbReference type="GO" id="GO:0004766">
    <property type="term" value="F:spermidine synthase activity"/>
    <property type="evidence" value="ECO:0007669"/>
    <property type="project" value="UniProtKB-UniRule"/>
</dbReference>
<evidence type="ECO:0000256" key="1">
    <source>
        <dbReference type="ARBA" id="ARBA00007867"/>
    </source>
</evidence>
<dbReference type="Pfam" id="PF01564">
    <property type="entry name" value="Spermine_synth"/>
    <property type="match status" value="1"/>
</dbReference>
<organism evidence="10 11">
    <name type="scientific">Pseudoalteromonas xiamenensis</name>
    <dbReference type="NCBI Taxonomy" id="882626"/>
    <lineage>
        <taxon>Bacteria</taxon>
        <taxon>Pseudomonadati</taxon>
        <taxon>Pseudomonadota</taxon>
        <taxon>Gammaproteobacteria</taxon>
        <taxon>Alteromonadales</taxon>
        <taxon>Pseudoalteromonadaceae</taxon>
        <taxon>Pseudoalteromonas</taxon>
    </lineage>
</organism>
<dbReference type="PANTHER" id="PTHR11558:SF11">
    <property type="entry name" value="SPERMIDINE SYNTHASE"/>
    <property type="match status" value="1"/>
</dbReference>
<feature type="binding site" evidence="5">
    <location>
        <position position="68"/>
    </location>
    <ligand>
        <name>spermidine</name>
        <dbReference type="ChEBI" id="CHEBI:57834"/>
    </ligand>
</feature>
<keyword evidence="11" id="KW-1185">Reference proteome</keyword>
<evidence type="ECO:0000256" key="5">
    <source>
        <dbReference type="HAMAP-Rule" id="MF_00198"/>
    </source>
</evidence>
<feature type="binding site" evidence="5">
    <location>
        <position position="112"/>
    </location>
    <ligand>
        <name>S-methyl-5'-thioadenosine</name>
        <dbReference type="ChEBI" id="CHEBI:17509"/>
    </ligand>
</feature>
<comment type="subunit">
    <text evidence="5">Homodimer or homotetramer.</text>
</comment>
<keyword evidence="2 5" id="KW-0808">Transferase</keyword>
<feature type="binding site" evidence="5">
    <location>
        <begin position="143"/>
        <end position="144"/>
    </location>
    <ligand>
        <name>S-methyl-5'-thioadenosine</name>
        <dbReference type="ChEBI" id="CHEBI:17509"/>
    </ligand>
</feature>
<dbReference type="InterPro" id="IPR030374">
    <property type="entry name" value="PABS"/>
</dbReference>
<comment type="caution">
    <text evidence="5">Lacks conserved residue(s) required for the propagation of feature annotation.</text>
</comment>
<accession>A0A975DFM3</accession>
<dbReference type="Proteomes" id="UP000664904">
    <property type="component" value="Chromosome"/>
</dbReference>
<dbReference type="GO" id="GO:0008295">
    <property type="term" value="P:spermidine biosynthetic process"/>
    <property type="evidence" value="ECO:0007669"/>
    <property type="project" value="UniProtKB-UniRule"/>
</dbReference>
<dbReference type="HAMAP" id="MF_00198">
    <property type="entry name" value="Spermidine_synth"/>
    <property type="match status" value="1"/>
</dbReference>
<protein>
    <recommendedName>
        <fullName evidence="5">Polyamine aminopropyltransferase</fullName>
    </recommendedName>
    <alternativeName>
        <fullName evidence="5">Putrescine aminopropyltransferase</fullName>
        <shortName evidence="5">PAPT</shortName>
    </alternativeName>
    <alternativeName>
        <fullName evidence="5">Spermidine synthase</fullName>
        <shortName evidence="5">SPDS</shortName>
        <shortName evidence="5">SPDSY</shortName>
        <ecNumber evidence="5">2.5.1.16</ecNumber>
    </alternativeName>
</protein>
<dbReference type="CDD" id="cd02440">
    <property type="entry name" value="AdoMet_MTases"/>
    <property type="match status" value="1"/>
</dbReference>
<dbReference type="PANTHER" id="PTHR11558">
    <property type="entry name" value="SPERMIDINE/SPERMINE SYNTHASE"/>
    <property type="match status" value="1"/>
</dbReference>
<dbReference type="Pfam" id="PF17284">
    <property type="entry name" value="Spermine_synt_N"/>
    <property type="match status" value="1"/>
</dbReference>
<gene>
    <name evidence="5 10" type="primary">speE</name>
    <name evidence="10" type="ORF">J5O05_12180</name>
</gene>
<feature type="binding site" evidence="5">
    <location>
        <position position="92"/>
    </location>
    <ligand>
        <name>spermidine</name>
        <dbReference type="ChEBI" id="CHEBI:57834"/>
    </ligand>
</feature>
<keyword evidence="3 5" id="KW-0745">Spermidine biosynthesis</keyword>
<dbReference type="KEGG" id="pxi:J5O05_12180"/>
<proteinExistence type="inferred from homology"/>
<name>A0A975DFM3_9GAMM</name>
<evidence type="ECO:0000313" key="10">
    <source>
        <dbReference type="EMBL" id="QTH70684.1"/>
    </source>
</evidence>
<feature type="binding site" evidence="5">
    <location>
        <position position="169"/>
    </location>
    <ligand>
        <name>S-methyl-5'-thioadenosine</name>
        <dbReference type="ChEBI" id="CHEBI:17509"/>
    </ligand>
</feature>
<feature type="binding site" evidence="5">
    <location>
        <position position="37"/>
    </location>
    <ligand>
        <name>S-methyl-5'-thioadenosine</name>
        <dbReference type="ChEBI" id="CHEBI:17509"/>
    </ligand>
</feature>
<dbReference type="NCBIfam" id="NF002010">
    <property type="entry name" value="PRK00811.1"/>
    <property type="match status" value="1"/>
</dbReference>
<evidence type="ECO:0000313" key="11">
    <source>
        <dbReference type="Proteomes" id="UP000664904"/>
    </source>
</evidence>
<dbReference type="RefSeq" id="WP_208842268.1">
    <property type="nucleotide sequence ID" value="NZ_CP072133.1"/>
</dbReference>
<dbReference type="InterPro" id="IPR030373">
    <property type="entry name" value="PABS_CS"/>
</dbReference>
<dbReference type="AlphaFoldDB" id="A0A975DFM3"/>
<evidence type="ECO:0000256" key="4">
    <source>
        <dbReference type="ARBA" id="ARBA00023115"/>
    </source>
</evidence>
<dbReference type="InterPro" id="IPR029063">
    <property type="entry name" value="SAM-dependent_MTases_sf"/>
</dbReference>
<dbReference type="Gene3D" id="3.40.50.150">
    <property type="entry name" value="Vaccinia Virus protein VP39"/>
    <property type="match status" value="1"/>
</dbReference>
<evidence type="ECO:0000259" key="9">
    <source>
        <dbReference type="PROSITE" id="PS51006"/>
    </source>
</evidence>
<keyword evidence="4 5" id="KW-0620">Polyamine biosynthesis</keyword>
<dbReference type="InterPro" id="IPR037163">
    <property type="entry name" value="Spermidine_synt_N_sf"/>
</dbReference>
<dbReference type="InterPro" id="IPR001045">
    <property type="entry name" value="Spermi_synthase"/>
</dbReference>
<dbReference type="SUPFAM" id="SSF53335">
    <property type="entry name" value="S-adenosyl-L-methionine-dependent methyltransferases"/>
    <property type="match status" value="1"/>
</dbReference>
<sequence length="287" mass="32077">MANLEANRWFTEISDRDGSAFSLRVKRKLDEKQSPFQLVEMFETTDFGNLMIIDGCTMVSTRENFFYHEMMSHPALFSHPAPKNVVIIGGGDCGTLREVLKHPGVETVTQIDIDEVVTEMSLKYFPELCESNNDPRATVMFDDGIKYMKEAAPESIDVVIVDGTDPVGPGEGLFNHAFYKSCLAALRPGGIMIQQSESPLMHMPLLCEMRDAMLEVGFADLITMPFPQPIYPSGLWSATMARKGEAFNGFREAEVNAATFQTEYYNSGIHKGALATPNFMKRAFEKK</sequence>
<dbReference type="EC" id="2.5.1.16" evidence="5"/>
<dbReference type="InterPro" id="IPR035246">
    <property type="entry name" value="Spermidine_synt_N"/>
</dbReference>
<evidence type="ECO:0000256" key="6">
    <source>
        <dbReference type="PROSITE-ProRule" id="PRU00354"/>
    </source>
</evidence>
<evidence type="ECO:0000256" key="8">
    <source>
        <dbReference type="RuleBase" id="RU003837"/>
    </source>
</evidence>
<dbReference type="EMBL" id="CP072133">
    <property type="protein sequence ID" value="QTH70684.1"/>
    <property type="molecule type" value="Genomic_DNA"/>
</dbReference>
<evidence type="ECO:0000256" key="3">
    <source>
        <dbReference type="ARBA" id="ARBA00023066"/>
    </source>
</evidence>